<dbReference type="RefSeq" id="WP_129119226.1">
    <property type="nucleotide sequence ID" value="NZ_BSUI01000016.1"/>
</dbReference>
<evidence type="ECO:0000313" key="3">
    <source>
        <dbReference type="Proteomes" id="UP000308000"/>
    </source>
</evidence>
<reference evidence="2 3" key="1">
    <citation type="submission" date="2019-04" db="EMBL/GenBank/DDBJ databases">
        <title>Deinococcus metalilatus MA1002 mutant No.5.</title>
        <authorList>
            <person name="Park W."/>
            <person name="Park C."/>
        </authorList>
    </citation>
    <scope>NUCLEOTIDE SEQUENCE [LARGE SCALE GENOMIC DNA]</scope>
    <source>
        <strain evidence="2 3">MA1002-m5</strain>
    </source>
</reference>
<comment type="caution">
    <text evidence="2">The sequence shown here is derived from an EMBL/GenBank/DDBJ whole genome shotgun (WGS) entry which is preliminary data.</text>
</comment>
<dbReference type="Proteomes" id="UP000536909">
    <property type="component" value="Unassembled WGS sequence"/>
</dbReference>
<evidence type="ECO:0000313" key="1">
    <source>
        <dbReference type="EMBL" id="MBB5294154.1"/>
    </source>
</evidence>
<dbReference type="EMBL" id="VBRC01000005">
    <property type="protein sequence ID" value="TLK27983.1"/>
    <property type="molecule type" value="Genomic_DNA"/>
</dbReference>
<evidence type="ECO:0000313" key="4">
    <source>
        <dbReference type="Proteomes" id="UP000536909"/>
    </source>
</evidence>
<proteinExistence type="predicted"/>
<dbReference type="Proteomes" id="UP000308000">
    <property type="component" value="Unassembled WGS sequence"/>
</dbReference>
<evidence type="ECO:0000313" key="2">
    <source>
        <dbReference type="EMBL" id="TLK27983.1"/>
    </source>
</evidence>
<dbReference type="AlphaFoldDB" id="A0AAJ5F371"/>
<protein>
    <submittedName>
        <fullName evidence="2">Uncharacterized protein</fullName>
    </submittedName>
</protein>
<organism evidence="2 3">
    <name type="scientific">Deinococcus metallilatus</name>
    <dbReference type="NCBI Taxonomy" id="1211322"/>
    <lineage>
        <taxon>Bacteria</taxon>
        <taxon>Thermotogati</taxon>
        <taxon>Deinococcota</taxon>
        <taxon>Deinococci</taxon>
        <taxon>Deinococcales</taxon>
        <taxon>Deinococcaceae</taxon>
        <taxon>Deinococcus</taxon>
    </lineage>
</organism>
<dbReference type="EMBL" id="JACHFV010000003">
    <property type="protein sequence ID" value="MBB5294154.1"/>
    <property type="molecule type" value="Genomic_DNA"/>
</dbReference>
<gene>
    <name evidence="2" type="ORF">FCS05_08685</name>
    <name evidence="1" type="ORF">HNQ10_000968</name>
</gene>
<sequence length="167" mass="18153">MMNGSGTYRSSSSLSLEAKVASQLSVYLEETSVDSEFKVEPSADLSYLLELYIPQLLSHSYSEWERESLDGVFLTSARKTGLGTAELIGMCILISDQTVTPFFIRLVLASSRDSVASYQVLLGEPGGGRLGISGPPCKSPDAQRLLETVGTRLNNIRWSYATTSDTN</sequence>
<name>A0AAJ5F371_9DEIO</name>
<accession>A0AAJ5F371</accession>
<keyword evidence="4" id="KW-1185">Reference proteome</keyword>
<reference evidence="1 4" key="2">
    <citation type="submission" date="2020-08" db="EMBL/GenBank/DDBJ databases">
        <title>Genomic Encyclopedia of Type Strains, Phase IV (KMG-IV): sequencing the most valuable type-strain genomes for metagenomic binning, comparative biology and taxonomic classification.</title>
        <authorList>
            <person name="Goeker M."/>
        </authorList>
    </citation>
    <scope>NUCLEOTIDE SEQUENCE [LARGE SCALE GENOMIC DNA]</scope>
    <source>
        <strain evidence="1 4">DSM 105434</strain>
    </source>
</reference>